<dbReference type="PANTHER" id="PTHR47966:SF51">
    <property type="entry name" value="BETA-SITE APP-CLEAVING ENZYME, ISOFORM A-RELATED"/>
    <property type="match status" value="1"/>
</dbReference>
<comment type="caution">
    <text evidence="4">The sequence shown here is derived from an EMBL/GenBank/DDBJ whole genome shotgun (WGS) entry which is preliminary data.</text>
</comment>
<evidence type="ECO:0000313" key="5">
    <source>
        <dbReference type="Proteomes" id="UP001565368"/>
    </source>
</evidence>
<keyword evidence="2" id="KW-0732">Signal</keyword>
<dbReference type="EMBL" id="JBBXJM010000005">
    <property type="protein sequence ID" value="KAL1406910.1"/>
    <property type="molecule type" value="Genomic_DNA"/>
</dbReference>
<evidence type="ECO:0000313" key="4">
    <source>
        <dbReference type="EMBL" id="KAL1406910.1"/>
    </source>
</evidence>
<evidence type="ECO:0000259" key="3">
    <source>
        <dbReference type="PROSITE" id="PS51767"/>
    </source>
</evidence>
<dbReference type="GeneID" id="95987365"/>
<reference evidence="4 5" key="1">
    <citation type="submission" date="2023-08" db="EMBL/GenBank/DDBJ databases">
        <title>Annotated Genome Sequence of Vanrija albida AlHP1.</title>
        <authorList>
            <person name="Herzog R."/>
        </authorList>
    </citation>
    <scope>NUCLEOTIDE SEQUENCE [LARGE SCALE GENOMIC DNA]</scope>
    <source>
        <strain evidence="4 5">AlHP1</strain>
    </source>
</reference>
<feature type="chain" id="PRO_5047053528" description="Peptidase A1 domain-containing protein" evidence="2">
    <location>
        <begin position="21"/>
        <end position="392"/>
    </location>
</feature>
<dbReference type="RefSeq" id="XP_069206854.1">
    <property type="nucleotide sequence ID" value="XM_069354783.1"/>
</dbReference>
<gene>
    <name evidence="4" type="ORF">Q8F55_006322</name>
</gene>
<dbReference type="InterPro" id="IPR021109">
    <property type="entry name" value="Peptidase_aspartic_dom_sf"/>
</dbReference>
<evidence type="ECO:0000256" key="1">
    <source>
        <dbReference type="ARBA" id="ARBA00007447"/>
    </source>
</evidence>
<sequence length="392" mass="42958">MSTLLAAVLTLALAITHSAASDNGPVHLNLLPSRNAARLRAEDVAEAQALRRDIIFKDFQRPGFQRRQTVKSDWTLSNRANSRYSVMMAFGTPPQDFLIDVDTGSSELWVYDNACTPTQCGAHSSGFDASKSSTYKDAGVTGEIQYVSSYCRGPAGFDTIGITNGRTGSERATTLVQQQPFFRCNDSTTTQSEHEAPGNLGLAWYTIRGQTPLWLNLVDGWQDKRFSMYFARQNDSAFSPPEYRSSNGGVLTLGGINTELFVGDIDYIPMSNRTYRNNAPFFWEIPVDGAEYGGQTFAARSVAIVDTGNPFTSVPSSVFQAVYANLPGAQLTRSEGSRYAFPCRSASQLQPLTITLNRRQYTIPAVDLYIVASASGTTCYSSLDPVEDSYDE</sequence>
<keyword evidence="5" id="KW-1185">Reference proteome</keyword>
<organism evidence="4 5">
    <name type="scientific">Vanrija albida</name>
    <dbReference type="NCBI Taxonomy" id="181172"/>
    <lineage>
        <taxon>Eukaryota</taxon>
        <taxon>Fungi</taxon>
        <taxon>Dikarya</taxon>
        <taxon>Basidiomycota</taxon>
        <taxon>Agaricomycotina</taxon>
        <taxon>Tremellomycetes</taxon>
        <taxon>Trichosporonales</taxon>
        <taxon>Trichosporonaceae</taxon>
        <taxon>Vanrija</taxon>
    </lineage>
</organism>
<feature type="domain" description="Peptidase A1" evidence="3">
    <location>
        <begin position="84"/>
        <end position="392"/>
    </location>
</feature>
<dbReference type="Proteomes" id="UP001565368">
    <property type="component" value="Unassembled WGS sequence"/>
</dbReference>
<dbReference type="PROSITE" id="PS51767">
    <property type="entry name" value="PEPTIDASE_A1"/>
    <property type="match status" value="1"/>
</dbReference>
<dbReference type="InterPro" id="IPR034164">
    <property type="entry name" value="Pepsin-like_dom"/>
</dbReference>
<accession>A0ABR3PWY4</accession>
<evidence type="ECO:0000256" key="2">
    <source>
        <dbReference type="SAM" id="SignalP"/>
    </source>
</evidence>
<dbReference type="Gene3D" id="2.40.70.10">
    <property type="entry name" value="Acid Proteases"/>
    <property type="match status" value="2"/>
</dbReference>
<proteinExistence type="inferred from homology"/>
<dbReference type="CDD" id="cd05471">
    <property type="entry name" value="pepsin_like"/>
    <property type="match status" value="1"/>
</dbReference>
<name>A0ABR3PWY4_9TREE</name>
<dbReference type="PRINTS" id="PR00792">
    <property type="entry name" value="PEPSIN"/>
</dbReference>
<dbReference type="InterPro" id="IPR033121">
    <property type="entry name" value="PEPTIDASE_A1"/>
</dbReference>
<dbReference type="Pfam" id="PF00026">
    <property type="entry name" value="Asp"/>
    <property type="match status" value="1"/>
</dbReference>
<dbReference type="InterPro" id="IPR001461">
    <property type="entry name" value="Aspartic_peptidase_A1"/>
</dbReference>
<comment type="similarity">
    <text evidence="1">Belongs to the peptidase A1 family.</text>
</comment>
<dbReference type="SUPFAM" id="SSF50630">
    <property type="entry name" value="Acid proteases"/>
    <property type="match status" value="1"/>
</dbReference>
<feature type="signal peptide" evidence="2">
    <location>
        <begin position="1"/>
        <end position="20"/>
    </location>
</feature>
<dbReference type="PANTHER" id="PTHR47966">
    <property type="entry name" value="BETA-SITE APP-CLEAVING ENZYME, ISOFORM A-RELATED"/>
    <property type="match status" value="1"/>
</dbReference>
<protein>
    <recommendedName>
        <fullName evidence="3">Peptidase A1 domain-containing protein</fullName>
    </recommendedName>
</protein>